<dbReference type="EMBL" id="BMAU01021329">
    <property type="protein sequence ID" value="GFY14530.1"/>
    <property type="molecule type" value="Genomic_DNA"/>
</dbReference>
<evidence type="ECO:0000313" key="2">
    <source>
        <dbReference type="Proteomes" id="UP000887159"/>
    </source>
</evidence>
<evidence type="ECO:0000313" key="1">
    <source>
        <dbReference type="EMBL" id="GFY14530.1"/>
    </source>
</evidence>
<protein>
    <submittedName>
        <fullName evidence="1">Uncharacterized protein</fullName>
    </submittedName>
</protein>
<name>A0A8X6SMY5_TRICX</name>
<reference evidence="1" key="1">
    <citation type="submission" date="2020-08" db="EMBL/GenBank/DDBJ databases">
        <title>Multicomponent nature underlies the extraordinary mechanical properties of spider dragline silk.</title>
        <authorList>
            <person name="Kono N."/>
            <person name="Nakamura H."/>
            <person name="Mori M."/>
            <person name="Yoshida Y."/>
            <person name="Ohtoshi R."/>
            <person name="Malay A.D."/>
            <person name="Moran D.A.P."/>
            <person name="Tomita M."/>
            <person name="Numata K."/>
            <person name="Arakawa K."/>
        </authorList>
    </citation>
    <scope>NUCLEOTIDE SEQUENCE</scope>
</reference>
<proteinExistence type="predicted"/>
<comment type="caution">
    <text evidence="1">The sequence shown here is derived from an EMBL/GenBank/DDBJ whole genome shotgun (WGS) entry which is preliminary data.</text>
</comment>
<dbReference type="AlphaFoldDB" id="A0A8X6SMY5"/>
<dbReference type="Proteomes" id="UP000887159">
    <property type="component" value="Unassembled WGS sequence"/>
</dbReference>
<organism evidence="1 2">
    <name type="scientific">Trichonephila clavipes</name>
    <name type="common">Golden silk orbweaver</name>
    <name type="synonym">Nephila clavipes</name>
    <dbReference type="NCBI Taxonomy" id="2585209"/>
    <lineage>
        <taxon>Eukaryota</taxon>
        <taxon>Metazoa</taxon>
        <taxon>Ecdysozoa</taxon>
        <taxon>Arthropoda</taxon>
        <taxon>Chelicerata</taxon>
        <taxon>Arachnida</taxon>
        <taxon>Araneae</taxon>
        <taxon>Araneomorphae</taxon>
        <taxon>Entelegynae</taxon>
        <taxon>Araneoidea</taxon>
        <taxon>Nephilidae</taxon>
        <taxon>Trichonephila</taxon>
    </lineage>
</organism>
<gene>
    <name evidence="1" type="ORF">TNCV_1315841</name>
</gene>
<accession>A0A8X6SMY5</accession>
<sequence>MNRLKRFVDLYDVLSDFLSDKPEMKHLKTVDGKAFNGTNKSALERTEFQVLKKHGKEKDLLIEDVGNDHHSSLDTFGTWSEVCGKGIEVGLLELLQSHHKCSAAVIEDYEVVGIHLRLEGSLQKAIAH</sequence>
<keyword evidence="2" id="KW-1185">Reference proteome</keyword>